<reference evidence="8 9" key="1">
    <citation type="submission" date="2018-05" db="EMBL/GenBank/DDBJ databases">
        <title>Description of Sphingomonas pokkalii sp nov, isolated from the rhizosphere of saline tolerant pokkali rice and its draft genome analysis.</title>
        <authorList>
            <person name="Menon R."/>
            <person name="Kumari S."/>
            <person name="Rameshkumar N."/>
        </authorList>
    </citation>
    <scope>NUCLEOTIDE SEQUENCE [LARGE SCALE GENOMIC DNA]</scope>
    <source>
        <strain evidence="8 9">L3B27</strain>
    </source>
</reference>
<evidence type="ECO:0000256" key="7">
    <source>
        <dbReference type="SAM" id="Phobius"/>
    </source>
</evidence>
<evidence type="ECO:0000313" key="9">
    <source>
        <dbReference type="Proteomes" id="UP000245890"/>
    </source>
</evidence>
<evidence type="ECO:0000256" key="6">
    <source>
        <dbReference type="ARBA" id="ARBA00023136"/>
    </source>
</evidence>
<feature type="transmembrane region" description="Helical" evidence="7">
    <location>
        <begin position="47"/>
        <end position="68"/>
    </location>
</feature>
<dbReference type="RefSeq" id="WP_010543246.1">
    <property type="nucleotide sequence ID" value="NZ_QENQ01000001.1"/>
</dbReference>
<dbReference type="GO" id="GO:0005886">
    <property type="term" value="C:plasma membrane"/>
    <property type="evidence" value="ECO:0007669"/>
    <property type="project" value="UniProtKB-SubCell"/>
</dbReference>
<evidence type="ECO:0000256" key="3">
    <source>
        <dbReference type="ARBA" id="ARBA00022475"/>
    </source>
</evidence>
<keyword evidence="3" id="KW-1003">Cell membrane</keyword>
<organism evidence="8 9">
    <name type="scientific">Sphingomonas pokkalii</name>
    <dbReference type="NCBI Taxonomy" id="2175090"/>
    <lineage>
        <taxon>Bacteria</taxon>
        <taxon>Pseudomonadati</taxon>
        <taxon>Pseudomonadota</taxon>
        <taxon>Alphaproteobacteria</taxon>
        <taxon>Sphingomonadales</taxon>
        <taxon>Sphingomonadaceae</taxon>
        <taxon>Sphingomonas</taxon>
    </lineage>
</organism>
<feature type="transmembrane region" description="Helical" evidence="7">
    <location>
        <begin position="12"/>
        <end position="35"/>
    </location>
</feature>
<dbReference type="InterPro" id="IPR007140">
    <property type="entry name" value="DUF350"/>
</dbReference>
<keyword evidence="6 7" id="KW-0472">Membrane</keyword>
<gene>
    <name evidence="8" type="ORF">DD559_08660</name>
</gene>
<protein>
    <submittedName>
        <fullName evidence="8">DUF350 domain-containing protein</fullName>
    </submittedName>
</protein>
<evidence type="ECO:0000256" key="4">
    <source>
        <dbReference type="ARBA" id="ARBA00022692"/>
    </source>
</evidence>
<evidence type="ECO:0000256" key="5">
    <source>
        <dbReference type="ARBA" id="ARBA00022989"/>
    </source>
</evidence>
<dbReference type="Proteomes" id="UP000245890">
    <property type="component" value="Unassembled WGS sequence"/>
</dbReference>
<evidence type="ECO:0000256" key="2">
    <source>
        <dbReference type="ARBA" id="ARBA00005779"/>
    </source>
</evidence>
<dbReference type="EMBL" id="QENQ01000001">
    <property type="protein sequence ID" value="PVX29379.1"/>
    <property type="molecule type" value="Genomic_DNA"/>
</dbReference>
<comment type="subcellular location">
    <subcellularLocation>
        <location evidence="1">Cell membrane</location>
        <topology evidence="1">Multi-pass membrane protein</topology>
    </subcellularLocation>
</comment>
<name>A0A2U0SDF3_9SPHN</name>
<keyword evidence="4 7" id="KW-0812">Transmembrane</keyword>
<comment type="caution">
    <text evidence="8">The sequence shown here is derived from an EMBL/GenBank/DDBJ whole genome shotgun (WGS) entry which is preliminary data.</text>
</comment>
<proteinExistence type="inferred from homology"/>
<keyword evidence="5 7" id="KW-1133">Transmembrane helix</keyword>
<accession>A0A2U0SDF3</accession>
<sequence>MVTTLPALLATLLYAVVGILVFVIGFVVLDLLTPGKLWEEIRDKQNVAVAIFSGAVAIGLAIIVAAAIHG</sequence>
<dbReference type="AlphaFoldDB" id="A0A2U0SDF3"/>
<dbReference type="Pfam" id="PF03994">
    <property type="entry name" value="DUF350"/>
    <property type="match status" value="1"/>
</dbReference>
<evidence type="ECO:0000256" key="1">
    <source>
        <dbReference type="ARBA" id="ARBA00004651"/>
    </source>
</evidence>
<keyword evidence="9" id="KW-1185">Reference proteome</keyword>
<comment type="similarity">
    <text evidence="2">Belongs to the UPF0719 family.</text>
</comment>
<evidence type="ECO:0000313" key="8">
    <source>
        <dbReference type="EMBL" id="PVX29379.1"/>
    </source>
</evidence>